<dbReference type="Pfam" id="PF19124">
    <property type="entry name" value="DUF5808"/>
    <property type="match status" value="1"/>
</dbReference>
<gene>
    <name evidence="3" type="ORF">GCM10015535_27460</name>
</gene>
<keyword evidence="4" id="KW-1185">Reference proteome</keyword>
<reference evidence="4" key="1">
    <citation type="journal article" date="2019" name="Int. J. Syst. Evol. Microbiol.">
        <title>The Global Catalogue of Microorganisms (GCM) 10K type strain sequencing project: providing services to taxonomists for standard genome sequencing and annotation.</title>
        <authorList>
            <consortium name="The Broad Institute Genomics Platform"/>
            <consortium name="The Broad Institute Genome Sequencing Center for Infectious Disease"/>
            <person name="Wu L."/>
            <person name="Ma J."/>
        </authorList>
    </citation>
    <scope>NUCLEOTIDE SEQUENCE [LARGE SCALE GENOMIC DNA]</scope>
    <source>
        <strain evidence="4">JCM 4376</strain>
    </source>
</reference>
<evidence type="ECO:0000259" key="2">
    <source>
        <dbReference type="Pfam" id="PF19124"/>
    </source>
</evidence>
<evidence type="ECO:0000256" key="1">
    <source>
        <dbReference type="SAM" id="Phobius"/>
    </source>
</evidence>
<dbReference type="Proteomes" id="UP000660675">
    <property type="component" value="Unassembled WGS sequence"/>
</dbReference>
<keyword evidence="1" id="KW-0812">Transmembrane</keyword>
<protein>
    <recommendedName>
        <fullName evidence="2">DUF5808 domain-containing protein</fullName>
    </recommendedName>
</protein>
<feature type="transmembrane region" description="Helical" evidence="1">
    <location>
        <begin position="285"/>
        <end position="308"/>
    </location>
</feature>
<feature type="transmembrane region" description="Helical" evidence="1">
    <location>
        <begin position="252"/>
        <end position="279"/>
    </location>
</feature>
<dbReference type="InterPro" id="IPR043831">
    <property type="entry name" value="DUF5808"/>
</dbReference>
<organism evidence="3 4">
    <name type="scientific">Streptomyces gelaticus</name>
    <dbReference type="NCBI Taxonomy" id="285446"/>
    <lineage>
        <taxon>Bacteria</taxon>
        <taxon>Bacillati</taxon>
        <taxon>Actinomycetota</taxon>
        <taxon>Actinomycetes</taxon>
        <taxon>Kitasatosporales</taxon>
        <taxon>Streptomycetaceae</taxon>
        <taxon>Streptomyces</taxon>
    </lineage>
</organism>
<keyword evidence="1" id="KW-0472">Membrane</keyword>
<feature type="domain" description="DUF5808" evidence="2">
    <location>
        <begin position="348"/>
        <end position="371"/>
    </location>
</feature>
<evidence type="ECO:0000313" key="4">
    <source>
        <dbReference type="Proteomes" id="UP000660675"/>
    </source>
</evidence>
<feature type="transmembrane region" description="Helical" evidence="1">
    <location>
        <begin position="20"/>
        <end position="44"/>
    </location>
</feature>
<feature type="transmembrane region" description="Helical" evidence="1">
    <location>
        <begin position="372"/>
        <end position="391"/>
    </location>
</feature>
<keyword evidence="1" id="KW-1133">Transmembrane helix</keyword>
<name>A0ABQ2VXC9_9ACTN</name>
<sequence>MPCAGAASRPAGGGDKNGQVNILLVDAALNFGMLAVLSAVLYAAPSPLLNPSAVPFGVRVPPDKARAAAVEEQRGRYRGAVLVAAAVVTVSASALGAALGTLTAGAVGSLLLCALAAALWVRAHRGIARAKAEGGWYEQARQGAVMDTSLRTDPVRFPWGWTVPALVVIAVSVAAGAVVYPGLPERIAMPERSLGGTAYRTYPTSVWTTFGLVLGQVVLTLIMAATVAGLLRARADLDVARPVAGAARYRRYLTVTARSMMGIAALMNLMLLGLSALMWSDTRSTAMTLAAAGVPLLAVLAVTAWLVLRVGPSGSRLPETADEENTGLVPRDDDRFWHGAGTVYVNADDPAVLVPKRVGIGWTVNFGNPRSLVVAALVLAVAVGSAVVPAVR</sequence>
<feature type="transmembrane region" description="Helical" evidence="1">
    <location>
        <begin position="104"/>
        <end position="121"/>
    </location>
</feature>
<feature type="transmembrane region" description="Helical" evidence="1">
    <location>
        <begin position="159"/>
        <end position="180"/>
    </location>
</feature>
<evidence type="ECO:0000313" key="3">
    <source>
        <dbReference type="EMBL" id="GGV83774.1"/>
    </source>
</evidence>
<proteinExistence type="predicted"/>
<accession>A0ABQ2VXC9</accession>
<feature type="transmembrane region" description="Helical" evidence="1">
    <location>
        <begin position="210"/>
        <end position="231"/>
    </location>
</feature>
<comment type="caution">
    <text evidence="3">The sequence shown here is derived from an EMBL/GenBank/DDBJ whole genome shotgun (WGS) entry which is preliminary data.</text>
</comment>
<dbReference type="EMBL" id="BMTF01000007">
    <property type="protein sequence ID" value="GGV83774.1"/>
    <property type="molecule type" value="Genomic_DNA"/>
</dbReference>